<gene>
    <name evidence="1" type="ORF">MCOR_19457</name>
</gene>
<evidence type="ECO:0000313" key="1">
    <source>
        <dbReference type="EMBL" id="CAC5383743.1"/>
    </source>
</evidence>
<evidence type="ECO:0000313" key="2">
    <source>
        <dbReference type="Proteomes" id="UP000507470"/>
    </source>
</evidence>
<name>A0A6J8BJ66_MYTCO</name>
<protein>
    <submittedName>
        <fullName evidence="1">Uncharacterized protein</fullName>
    </submittedName>
</protein>
<accession>A0A6J8BJ66</accession>
<dbReference type="OrthoDB" id="6145076at2759"/>
<sequence>MPEQTCIDSMIIDSTPRYLNALFPMVTSCPFGSSNTDSELCTRNTTTMERMTAPHVTSTNIPLTYLNKHCASCHGETTYHQWDLDISCYLLSDYNFLSTYQLVIDEAMEKECIIKYQIDTIPVRNCSQNYKILYNKCNMTGMWDIFDPDIQYACESTYNLNYKVFKNMFCYMCNPIGRINTADVRTCNSTGSWKPFDQGLQDACQYYKNQDNSSSILNVFCYLCNRDNTYYNSFVDATASITDIRKGDITFYYLQNISDFSLPFYKQF</sequence>
<proteinExistence type="predicted"/>
<dbReference type="AlphaFoldDB" id="A0A6J8BJ66"/>
<organism evidence="1 2">
    <name type="scientific">Mytilus coruscus</name>
    <name type="common">Sea mussel</name>
    <dbReference type="NCBI Taxonomy" id="42192"/>
    <lineage>
        <taxon>Eukaryota</taxon>
        <taxon>Metazoa</taxon>
        <taxon>Spiralia</taxon>
        <taxon>Lophotrochozoa</taxon>
        <taxon>Mollusca</taxon>
        <taxon>Bivalvia</taxon>
        <taxon>Autobranchia</taxon>
        <taxon>Pteriomorphia</taxon>
        <taxon>Mytilida</taxon>
        <taxon>Mytiloidea</taxon>
        <taxon>Mytilidae</taxon>
        <taxon>Mytilinae</taxon>
        <taxon>Mytilus</taxon>
    </lineage>
</organism>
<keyword evidence="2" id="KW-1185">Reference proteome</keyword>
<dbReference type="Proteomes" id="UP000507470">
    <property type="component" value="Unassembled WGS sequence"/>
</dbReference>
<dbReference type="EMBL" id="CACVKT020003443">
    <property type="protein sequence ID" value="CAC5383743.1"/>
    <property type="molecule type" value="Genomic_DNA"/>
</dbReference>
<reference evidence="1 2" key="1">
    <citation type="submission" date="2020-06" db="EMBL/GenBank/DDBJ databases">
        <authorList>
            <person name="Li R."/>
            <person name="Bekaert M."/>
        </authorList>
    </citation>
    <scope>NUCLEOTIDE SEQUENCE [LARGE SCALE GENOMIC DNA]</scope>
    <source>
        <strain evidence="2">wild</strain>
    </source>
</reference>